<dbReference type="InterPro" id="IPR045509">
    <property type="entry name" value="HD_assoc_2"/>
</dbReference>
<dbReference type="InterPro" id="IPR006674">
    <property type="entry name" value="HD_domain"/>
</dbReference>
<dbReference type="OrthoDB" id="9803619at2"/>
<dbReference type="GO" id="GO:0006203">
    <property type="term" value="P:dGTP catabolic process"/>
    <property type="evidence" value="ECO:0007669"/>
    <property type="project" value="TreeGrafter"/>
</dbReference>
<evidence type="ECO:0000259" key="1">
    <source>
        <dbReference type="SMART" id="SM00471"/>
    </source>
</evidence>
<keyword evidence="3" id="KW-1185">Reference proteome</keyword>
<dbReference type="InterPro" id="IPR050135">
    <property type="entry name" value="dGTPase-like"/>
</dbReference>
<dbReference type="SMART" id="SM00471">
    <property type="entry name" value="HDc"/>
    <property type="match status" value="1"/>
</dbReference>
<dbReference type="Pfam" id="PF19276">
    <property type="entry name" value="HD_assoc_2"/>
    <property type="match status" value="1"/>
</dbReference>
<protein>
    <submittedName>
        <fullName evidence="2">Deoxyguanosinetriphosphate triphosphohydrolase-like protein</fullName>
    </submittedName>
</protein>
<feature type="domain" description="HD/PDEase" evidence="1">
    <location>
        <begin position="57"/>
        <end position="200"/>
    </location>
</feature>
<dbReference type="SUPFAM" id="SSF109604">
    <property type="entry name" value="HD-domain/PDEase-like"/>
    <property type="match status" value="1"/>
</dbReference>
<evidence type="ECO:0000313" key="2">
    <source>
        <dbReference type="EMBL" id="QDU85644.1"/>
    </source>
</evidence>
<keyword evidence="2" id="KW-0378">Hydrolase</keyword>
<proteinExistence type="predicted"/>
<gene>
    <name evidence="2" type="ORF">Pla163_27770</name>
</gene>
<accession>A0A518D2E8</accession>
<dbReference type="RefSeq" id="WP_145189380.1">
    <property type="nucleotide sequence ID" value="NZ_CP036290.1"/>
</dbReference>
<evidence type="ECO:0000313" key="3">
    <source>
        <dbReference type="Proteomes" id="UP000319342"/>
    </source>
</evidence>
<dbReference type="CDD" id="cd00077">
    <property type="entry name" value="HDc"/>
    <property type="match status" value="1"/>
</dbReference>
<dbReference type="Pfam" id="PF01966">
    <property type="entry name" value="HD"/>
    <property type="match status" value="1"/>
</dbReference>
<dbReference type="AlphaFoldDB" id="A0A518D2E8"/>
<sequence>MSNTSSHHSKPFSVMRDPVHGDVLLTAEELALIDTPQFQRLRGVKQLGTAYLVFPSAVHTRFEHSIGTLHVTRQLIASVNRNFELDPRNHLRIADEEARVICLAALVHDVTHMPFGHNIEDQSGLIARHDSAERYERTLGAHTALGRRLDEFGVREDVMAVLAPRPGGREVPPYWTQLTSDTICSDILDYLARDAYFTGLRLSVDERLGSYFQIERKSGNLYIDLSKRELLREDILSEIVRMLEARYYFSERVYYHHAKVIAGAMIARAVESVLGAGLIEDDALFDRTDDSLLSLLVERAEAGEPELAARVRRLVEGVRQRVLYKRAAVFPRYENEDAQRQLVTRFFARDAFAARRAAEERIREAAAFATGRDVDVIVYCPAARMQLKEAATHVLWPGEREPRPLGEYADRVPRLADLEQSYRNLWKFYVLADTDDRGTLAVIQKVALEEFEGARNAYRVG</sequence>
<reference evidence="2 3" key="1">
    <citation type="submission" date="2019-02" db="EMBL/GenBank/DDBJ databases">
        <title>Deep-cultivation of Planctomycetes and their phenomic and genomic characterization uncovers novel biology.</title>
        <authorList>
            <person name="Wiegand S."/>
            <person name="Jogler M."/>
            <person name="Boedeker C."/>
            <person name="Pinto D."/>
            <person name="Vollmers J."/>
            <person name="Rivas-Marin E."/>
            <person name="Kohn T."/>
            <person name="Peeters S.H."/>
            <person name="Heuer A."/>
            <person name="Rast P."/>
            <person name="Oberbeckmann S."/>
            <person name="Bunk B."/>
            <person name="Jeske O."/>
            <person name="Meyerdierks A."/>
            <person name="Storesund J.E."/>
            <person name="Kallscheuer N."/>
            <person name="Luecker S."/>
            <person name="Lage O.M."/>
            <person name="Pohl T."/>
            <person name="Merkel B.J."/>
            <person name="Hornburger P."/>
            <person name="Mueller R.-W."/>
            <person name="Bruemmer F."/>
            <person name="Labrenz M."/>
            <person name="Spormann A.M."/>
            <person name="Op den Camp H."/>
            <person name="Overmann J."/>
            <person name="Amann R."/>
            <person name="Jetten M.S.M."/>
            <person name="Mascher T."/>
            <person name="Medema M.H."/>
            <person name="Devos D.P."/>
            <person name="Kaster A.-K."/>
            <person name="Ovreas L."/>
            <person name="Rohde M."/>
            <person name="Galperin M.Y."/>
            <person name="Jogler C."/>
        </authorList>
    </citation>
    <scope>NUCLEOTIDE SEQUENCE [LARGE SCALE GENOMIC DNA]</scope>
    <source>
        <strain evidence="2 3">Pla163</strain>
    </source>
</reference>
<dbReference type="PANTHER" id="PTHR11373">
    <property type="entry name" value="DEOXYNUCLEOSIDE TRIPHOSPHATE TRIPHOSPHOHYDROLASE"/>
    <property type="match status" value="1"/>
</dbReference>
<organism evidence="2 3">
    <name type="scientific">Rohdeia mirabilis</name>
    <dbReference type="NCBI Taxonomy" id="2528008"/>
    <lineage>
        <taxon>Bacteria</taxon>
        <taxon>Pseudomonadati</taxon>
        <taxon>Planctomycetota</taxon>
        <taxon>Planctomycetia</taxon>
        <taxon>Planctomycetia incertae sedis</taxon>
        <taxon>Rohdeia</taxon>
    </lineage>
</organism>
<dbReference type="EMBL" id="CP036290">
    <property type="protein sequence ID" value="QDU85644.1"/>
    <property type="molecule type" value="Genomic_DNA"/>
</dbReference>
<dbReference type="Proteomes" id="UP000319342">
    <property type="component" value="Chromosome"/>
</dbReference>
<dbReference type="Gene3D" id="1.10.3210.10">
    <property type="entry name" value="Hypothetical protein af1432"/>
    <property type="match status" value="1"/>
</dbReference>
<dbReference type="GO" id="GO:0008832">
    <property type="term" value="F:dGTPase activity"/>
    <property type="evidence" value="ECO:0007669"/>
    <property type="project" value="TreeGrafter"/>
</dbReference>
<dbReference type="InterPro" id="IPR003607">
    <property type="entry name" value="HD/PDEase_dom"/>
</dbReference>
<name>A0A518D2E8_9BACT</name>
<dbReference type="PANTHER" id="PTHR11373:SF4">
    <property type="entry name" value="DEOXYNUCLEOSIDE TRIPHOSPHATE TRIPHOSPHOHYDROLASE SAMHD1"/>
    <property type="match status" value="1"/>
</dbReference>